<feature type="domain" description="DUF5672" evidence="1">
    <location>
        <begin position="46"/>
        <end position="175"/>
    </location>
</feature>
<sequence length="250" mass="28217">MTLVAATSVNVDATLAALRQSMRGIDFAAVKLLTDDRVEPGAGIERIAIPAITSAPAYSHFILRDLIRYVSTQHVMVVQWDGFVTQPSLWRAEFLLFDYVGALWPQFGDGHDVGNGGFSLRSRKLLEACLDPAFKPEHPEDVAIGRTNRRLLEEKHGIRFADARTARRFSRERDGSSEPSLGFHGVFNMIEALGAERFWQTYSSLDERRGIGRDLFLLAKQLRGAGGRHRKRLRLFRDLAGEELRRRLGR</sequence>
<dbReference type="EMBL" id="CP097253">
    <property type="protein sequence ID" value="UUR08087.1"/>
    <property type="molecule type" value="Genomic_DNA"/>
</dbReference>
<keyword evidence="3" id="KW-1185">Reference proteome</keyword>
<proteinExistence type="predicted"/>
<dbReference type="Pfam" id="PF18922">
    <property type="entry name" value="DUF5672"/>
    <property type="match status" value="1"/>
</dbReference>
<reference evidence="2 3" key="1">
    <citation type="submission" date="2022-05" db="EMBL/GenBank/DDBJ databases">
        <title>S8-45 Sphingomonas ultraviolaceadurans.</title>
        <authorList>
            <person name="Liu Y."/>
        </authorList>
    </citation>
    <scope>NUCLEOTIDE SEQUENCE [LARGE SCALE GENOMIC DNA]</scope>
    <source>
        <strain evidence="2 3">S8-45</strain>
    </source>
</reference>
<name>A0ABY5MXM1_9SPHN</name>
<evidence type="ECO:0000259" key="1">
    <source>
        <dbReference type="Pfam" id="PF18922"/>
    </source>
</evidence>
<gene>
    <name evidence="2" type="ORF">M1K48_00075</name>
</gene>
<accession>A0ABY5MXM1</accession>
<dbReference type="Proteomes" id="UP000831921">
    <property type="component" value="Chromosome"/>
</dbReference>
<organism evidence="2 3">
    <name type="scientific">Sphingomonas glaciei</name>
    <dbReference type="NCBI Taxonomy" id="2938948"/>
    <lineage>
        <taxon>Bacteria</taxon>
        <taxon>Pseudomonadati</taxon>
        <taxon>Pseudomonadota</taxon>
        <taxon>Alphaproteobacteria</taxon>
        <taxon>Sphingomonadales</taxon>
        <taxon>Sphingomonadaceae</taxon>
        <taxon>Sphingomonas</taxon>
    </lineage>
</organism>
<evidence type="ECO:0000313" key="2">
    <source>
        <dbReference type="EMBL" id="UUR08087.1"/>
    </source>
</evidence>
<evidence type="ECO:0000313" key="3">
    <source>
        <dbReference type="Proteomes" id="UP000831921"/>
    </source>
</evidence>
<dbReference type="RefSeq" id="WP_249503865.1">
    <property type="nucleotide sequence ID" value="NZ_CP097253.1"/>
</dbReference>
<dbReference type="InterPro" id="IPR043729">
    <property type="entry name" value="DUF5672"/>
</dbReference>
<protein>
    <recommendedName>
        <fullName evidence="1">DUF5672 domain-containing protein</fullName>
    </recommendedName>
</protein>